<organism evidence="3 4">
    <name type="scientific">Hyphomicrobium denitrificans (strain ATCC 51888 / DSM 1869 / NCIMB 11706 / TK 0415)</name>
    <dbReference type="NCBI Taxonomy" id="582899"/>
    <lineage>
        <taxon>Bacteria</taxon>
        <taxon>Pseudomonadati</taxon>
        <taxon>Pseudomonadota</taxon>
        <taxon>Alphaproteobacteria</taxon>
        <taxon>Hyphomicrobiales</taxon>
        <taxon>Hyphomicrobiaceae</taxon>
        <taxon>Hyphomicrobium</taxon>
    </lineage>
</organism>
<dbReference type="InterPro" id="IPR018639">
    <property type="entry name" value="DUF2062"/>
</dbReference>
<dbReference type="Pfam" id="PF09835">
    <property type="entry name" value="DUF2062"/>
    <property type="match status" value="1"/>
</dbReference>
<keyword evidence="1" id="KW-0472">Membrane</keyword>
<evidence type="ECO:0000313" key="3">
    <source>
        <dbReference type="EMBL" id="ADJ24043.1"/>
    </source>
</evidence>
<keyword evidence="1" id="KW-0812">Transmembrane</keyword>
<dbReference type="PANTHER" id="PTHR40547">
    <property type="entry name" value="SLL0298 PROTEIN"/>
    <property type="match status" value="1"/>
</dbReference>
<keyword evidence="4" id="KW-1185">Reference proteome</keyword>
<reference evidence="4" key="1">
    <citation type="journal article" date="2011" name="J. Bacteriol.">
        <title>Genome sequences of eight morphologically diverse alphaproteobacteria.</title>
        <authorList>
            <consortium name="US DOE Joint Genome Institute"/>
            <person name="Brown P.J."/>
            <person name="Kysela D.T."/>
            <person name="Buechlein A."/>
            <person name="Hemmerich C."/>
            <person name="Brun Y.V."/>
        </authorList>
    </citation>
    <scope>NUCLEOTIDE SEQUENCE [LARGE SCALE GENOMIC DNA]</scope>
    <source>
        <strain evidence="4">ATCC 51888 / DSM 1869 / NCIB 11706 / TK 0415</strain>
    </source>
</reference>
<accession>D8JR58</accession>
<evidence type="ECO:0000256" key="1">
    <source>
        <dbReference type="SAM" id="Phobius"/>
    </source>
</evidence>
<dbReference type="AlphaFoldDB" id="D8JR58"/>
<dbReference type="HOGENOM" id="CLU_102912_0_0_5"/>
<feature type="transmembrane region" description="Helical" evidence="1">
    <location>
        <begin position="155"/>
        <end position="174"/>
    </location>
</feature>
<sequence length="188" mass="20433">MVDRSLRDRLSVASDVAGRWALKLVPLRKRLTYYWRRILRLRATPHEVALGCAAGVFAACTPFLGFQMALAGAIAFLLRVSIPAALLGTFIGNPLSWPAIWSASYVAGVWVLGDDPADAAEHFVQSANKLSATLMAPSRSLDSAVVSLSPIIEPLVIGGLLVGLIAAVFSYYPTRQAVRVFQKRRRAR</sequence>
<evidence type="ECO:0000313" key="4">
    <source>
        <dbReference type="Proteomes" id="UP000002033"/>
    </source>
</evidence>
<dbReference type="PANTHER" id="PTHR40547:SF1">
    <property type="entry name" value="SLL0298 PROTEIN"/>
    <property type="match status" value="1"/>
</dbReference>
<proteinExistence type="predicted"/>
<dbReference type="STRING" id="582899.Hden_2245"/>
<dbReference type="KEGG" id="hdn:Hden_2245"/>
<dbReference type="eggNOG" id="COG3216">
    <property type="taxonomic scope" value="Bacteria"/>
</dbReference>
<dbReference type="OrthoDB" id="7360463at2"/>
<dbReference type="Proteomes" id="UP000002033">
    <property type="component" value="Chromosome"/>
</dbReference>
<keyword evidence="1" id="KW-1133">Transmembrane helix</keyword>
<gene>
    <name evidence="3" type="ordered locus">Hden_2245</name>
</gene>
<protein>
    <recommendedName>
        <fullName evidence="2">DUF2062 domain-containing protein</fullName>
    </recommendedName>
</protein>
<evidence type="ECO:0000259" key="2">
    <source>
        <dbReference type="Pfam" id="PF09835"/>
    </source>
</evidence>
<name>D8JR58_HYPDA</name>
<dbReference type="EMBL" id="CP002083">
    <property type="protein sequence ID" value="ADJ24043.1"/>
    <property type="molecule type" value="Genomic_DNA"/>
</dbReference>
<feature type="domain" description="DUF2062" evidence="2">
    <location>
        <begin position="29"/>
        <end position="186"/>
    </location>
</feature>
<feature type="transmembrane region" description="Helical" evidence="1">
    <location>
        <begin position="48"/>
        <end position="78"/>
    </location>
</feature>